<proteinExistence type="predicted"/>
<reference evidence="2" key="1">
    <citation type="submission" date="2020-03" db="EMBL/GenBank/DDBJ databases">
        <title>A high-quality chromosome-level genome assembly of a woody plant with both climbing and erect habits, Rhamnella rubrinervis.</title>
        <authorList>
            <person name="Lu Z."/>
            <person name="Yang Y."/>
            <person name="Zhu X."/>
            <person name="Sun Y."/>
        </authorList>
    </citation>
    <scope>NUCLEOTIDE SEQUENCE</scope>
    <source>
        <strain evidence="2">BYM</strain>
        <tissue evidence="2">Leaf</tissue>
    </source>
</reference>
<gene>
    <name evidence="2" type="ORF">FNV43_RR19913</name>
</gene>
<organism evidence="2 3">
    <name type="scientific">Rhamnella rubrinervis</name>
    <dbReference type="NCBI Taxonomy" id="2594499"/>
    <lineage>
        <taxon>Eukaryota</taxon>
        <taxon>Viridiplantae</taxon>
        <taxon>Streptophyta</taxon>
        <taxon>Embryophyta</taxon>
        <taxon>Tracheophyta</taxon>
        <taxon>Spermatophyta</taxon>
        <taxon>Magnoliopsida</taxon>
        <taxon>eudicotyledons</taxon>
        <taxon>Gunneridae</taxon>
        <taxon>Pentapetalae</taxon>
        <taxon>rosids</taxon>
        <taxon>fabids</taxon>
        <taxon>Rosales</taxon>
        <taxon>Rhamnaceae</taxon>
        <taxon>rhamnoid group</taxon>
        <taxon>Rhamneae</taxon>
        <taxon>Rhamnella</taxon>
    </lineage>
</organism>
<evidence type="ECO:0000313" key="2">
    <source>
        <dbReference type="EMBL" id="KAF3437160.1"/>
    </source>
</evidence>
<name>A0A8K0E0H9_9ROSA</name>
<keyword evidence="1" id="KW-0732">Signal</keyword>
<accession>A0A8K0E0H9</accession>
<dbReference type="EMBL" id="VOIH02000009">
    <property type="protein sequence ID" value="KAF3437160.1"/>
    <property type="molecule type" value="Genomic_DNA"/>
</dbReference>
<dbReference type="Proteomes" id="UP000796880">
    <property type="component" value="Unassembled WGS sequence"/>
</dbReference>
<evidence type="ECO:0000313" key="3">
    <source>
        <dbReference type="Proteomes" id="UP000796880"/>
    </source>
</evidence>
<protein>
    <submittedName>
        <fullName evidence="2">Uncharacterized protein</fullName>
    </submittedName>
</protein>
<evidence type="ECO:0000256" key="1">
    <source>
        <dbReference type="SAM" id="SignalP"/>
    </source>
</evidence>
<feature type="signal peptide" evidence="1">
    <location>
        <begin position="1"/>
        <end position="26"/>
    </location>
</feature>
<sequence length="156" mass="16953">MALKKAAVLSMAVLFLLVAVSTSVSAARANHVLNIFDLLSAKNRYFTEYSADETIQKLAATLASAKIASAHAETPSQTQVNVEPAKHAFVHSSIPHSVGVWTLPTVASQHALLPPLLVLLMKKLIRTMLHPTKPPSMVTIMLKLYYGFDSMSNVEE</sequence>
<feature type="chain" id="PRO_5035429317" evidence="1">
    <location>
        <begin position="27"/>
        <end position="156"/>
    </location>
</feature>
<keyword evidence="3" id="KW-1185">Reference proteome</keyword>
<comment type="caution">
    <text evidence="2">The sequence shown here is derived from an EMBL/GenBank/DDBJ whole genome shotgun (WGS) entry which is preliminary data.</text>
</comment>
<dbReference type="AlphaFoldDB" id="A0A8K0E0H9"/>